<keyword evidence="12" id="KW-0206">Cytoskeleton</keyword>
<protein>
    <submittedName>
        <fullName evidence="14">Uncharacterized protein</fullName>
    </submittedName>
</protein>
<comment type="similarity">
    <text evidence="3">Belongs to the sarcoglycan beta/delta/gamma/zeta family.</text>
</comment>
<dbReference type="PhylomeDB" id="A0A0D2UGH9"/>
<dbReference type="InterPro" id="IPR006875">
    <property type="entry name" value="Sarcoglycan"/>
</dbReference>
<dbReference type="InterPro" id="IPR039972">
    <property type="entry name" value="Sarcoglycan_gamma/delta/zeta"/>
</dbReference>
<evidence type="ECO:0000256" key="5">
    <source>
        <dbReference type="ARBA" id="ARBA00022490"/>
    </source>
</evidence>
<keyword evidence="9 13" id="KW-0472">Membrane</keyword>
<dbReference type="PANTHER" id="PTHR12939">
    <property type="entry name" value="SARCOGLYCAN"/>
    <property type="match status" value="1"/>
</dbReference>
<dbReference type="InParanoid" id="A0A0D2UGH9"/>
<evidence type="ECO:0000256" key="11">
    <source>
        <dbReference type="ARBA" id="ARBA00023180"/>
    </source>
</evidence>
<keyword evidence="5" id="KW-0963">Cytoplasm</keyword>
<dbReference type="GO" id="GO:0005856">
    <property type="term" value="C:cytoskeleton"/>
    <property type="evidence" value="ECO:0007669"/>
    <property type="project" value="UniProtKB-SubCell"/>
</dbReference>
<name>A0A0D2UGH9_CAPO3</name>
<feature type="transmembrane region" description="Helical" evidence="13">
    <location>
        <begin position="35"/>
        <end position="59"/>
    </location>
</feature>
<dbReference type="RefSeq" id="XP_004347605.1">
    <property type="nucleotide sequence ID" value="XM_004347555.2"/>
</dbReference>
<accession>A0A0D2UGH9</accession>
<evidence type="ECO:0000256" key="9">
    <source>
        <dbReference type="ARBA" id="ARBA00023136"/>
    </source>
</evidence>
<evidence type="ECO:0000256" key="3">
    <source>
        <dbReference type="ARBA" id="ARBA00007574"/>
    </source>
</evidence>
<dbReference type="OrthoDB" id="5973998at2759"/>
<keyword evidence="4" id="KW-1003">Cell membrane</keyword>
<evidence type="ECO:0000256" key="2">
    <source>
        <dbReference type="ARBA" id="ARBA00004274"/>
    </source>
</evidence>
<gene>
    <name evidence="14" type="ORF">CAOG_004854</name>
</gene>
<evidence type="ECO:0000256" key="6">
    <source>
        <dbReference type="ARBA" id="ARBA00022692"/>
    </source>
</evidence>
<keyword evidence="15" id="KW-1185">Reference proteome</keyword>
<keyword evidence="7" id="KW-0735">Signal-anchor</keyword>
<evidence type="ECO:0000256" key="4">
    <source>
        <dbReference type="ARBA" id="ARBA00022475"/>
    </source>
</evidence>
<keyword evidence="6 13" id="KW-0812">Transmembrane</keyword>
<evidence type="ECO:0000313" key="15">
    <source>
        <dbReference type="Proteomes" id="UP000008743"/>
    </source>
</evidence>
<dbReference type="EMBL" id="KE346366">
    <property type="protein sequence ID" value="KJE94171.1"/>
    <property type="molecule type" value="Genomic_DNA"/>
</dbReference>
<proteinExistence type="inferred from homology"/>
<dbReference type="Proteomes" id="UP000008743">
    <property type="component" value="Unassembled WGS sequence"/>
</dbReference>
<keyword evidence="10" id="KW-1015">Disulfide bond</keyword>
<dbReference type="AlphaFoldDB" id="A0A0D2UGH9"/>
<dbReference type="Pfam" id="PF04790">
    <property type="entry name" value="Sarcoglycan_1"/>
    <property type="match status" value="1"/>
</dbReference>
<dbReference type="GO" id="GO:0016012">
    <property type="term" value="C:sarcoglycan complex"/>
    <property type="evidence" value="ECO:0007669"/>
    <property type="project" value="InterPro"/>
</dbReference>
<keyword evidence="8 13" id="KW-1133">Transmembrane helix</keyword>
<evidence type="ECO:0000256" key="1">
    <source>
        <dbReference type="ARBA" id="ARBA00004245"/>
    </source>
</evidence>
<organism evidence="14 15">
    <name type="scientific">Capsaspora owczarzaki (strain ATCC 30864)</name>
    <dbReference type="NCBI Taxonomy" id="595528"/>
    <lineage>
        <taxon>Eukaryota</taxon>
        <taxon>Filasterea</taxon>
        <taxon>Capsaspora</taxon>
    </lineage>
</organism>
<evidence type="ECO:0000256" key="10">
    <source>
        <dbReference type="ARBA" id="ARBA00023157"/>
    </source>
</evidence>
<dbReference type="STRING" id="595528.A0A0D2UGH9"/>
<comment type="subcellular location">
    <subcellularLocation>
        <location evidence="2">Cell membrane</location>
        <location evidence="2">Sarcolemma</location>
        <topology evidence="2">Single-pass type II membrane protein</topology>
    </subcellularLocation>
    <subcellularLocation>
        <location evidence="1">Cytoplasm</location>
        <location evidence="1">Cytoskeleton</location>
    </subcellularLocation>
</comment>
<evidence type="ECO:0000256" key="7">
    <source>
        <dbReference type="ARBA" id="ARBA00022968"/>
    </source>
</evidence>
<evidence type="ECO:0000313" key="14">
    <source>
        <dbReference type="EMBL" id="KJE94171.1"/>
    </source>
</evidence>
<dbReference type="PANTHER" id="PTHR12939:SF10">
    <property type="entry name" value="EG:4F1.1 PROTEIN"/>
    <property type="match status" value="1"/>
</dbReference>
<keyword evidence="11" id="KW-0325">Glycoprotein</keyword>
<reference evidence="15" key="1">
    <citation type="submission" date="2011-02" db="EMBL/GenBank/DDBJ databases">
        <title>The Genome Sequence of Capsaspora owczarzaki ATCC 30864.</title>
        <authorList>
            <person name="Russ C."/>
            <person name="Cuomo C."/>
            <person name="Burger G."/>
            <person name="Gray M.W."/>
            <person name="Holland P.W.H."/>
            <person name="King N."/>
            <person name="Lang F.B.F."/>
            <person name="Roger A.J."/>
            <person name="Ruiz-Trillo I."/>
            <person name="Young S.K."/>
            <person name="Zeng Q."/>
            <person name="Gargeya S."/>
            <person name="Alvarado L."/>
            <person name="Berlin A."/>
            <person name="Chapman S.B."/>
            <person name="Chen Z."/>
            <person name="Freedman E."/>
            <person name="Gellesch M."/>
            <person name="Goldberg J."/>
            <person name="Griggs A."/>
            <person name="Gujja S."/>
            <person name="Heilman E."/>
            <person name="Heiman D."/>
            <person name="Howarth C."/>
            <person name="Mehta T."/>
            <person name="Neiman D."/>
            <person name="Pearson M."/>
            <person name="Roberts A."/>
            <person name="Saif S."/>
            <person name="Shea T."/>
            <person name="Shenoy N."/>
            <person name="Sisk P."/>
            <person name="Stolte C."/>
            <person name="Sykes S."/>
            <person name="White J."/>
            <person name="Yandava C."/>
            <person name="Haas B."/>
            <person name="Nusbaum C."/>
            <person name="Birren B."/>
        </authorList>
    </citation>
    <scope>NUCLEOTIDE SEQUENCE</scope>
    <source>
        <strain evidence="15">ATCC 30864</strain>
    </source>
</reference>
<sequence>MAYNNTLDDFGSPLQPAESYYQKRASSGIYGWKKFLIWLLVISITVIAIVNIALTAWIMRELNFSSGGMDGTDFSDAGLLVDNALWVGGTINGNALKTYSGASLDIESAVDIDTTCGRDFVATTGRDARFAMSSNTGVFGVSFPASTPLAIGANSVTVTVPLTLTRPFITTGIVSTTTLRASAVGTIDVAAGAALSLTTPTTLNQLASTFSHQPISTNQVVFYTGSTIPKVLSQCSCTTTVAGSTRLMTYWVDAAAATGCSSIPANDLATLCP</sequence>
<evidence type="ECO:0000256" key="13">
    <source>
        <dbReference type="SAM" id="Phobius"/>
    </source>
</evidence>
<evidence type="ECO:0000256" key="8">
    <source>
        <dbReference type="ARBA" id="ARBA00022989"/>
    </source>
</evidence>
<evidence type="ECO:0000256" key="12">
    <source>
        <dbReference type="ARBA" id="ARBA00023212"/>
    </source>
</evidence>